<protein>
    <recommendedName>
        <fullName evidence="3">Lipoprotein</fullName>
    </recommendedName>
</protein>
<dbReference type="InterPro" id="IPR013783">
    <property type="entry name" value="Ig-like_fold"/>
</dbReference>
<keyword evidence="2" id="KW-1185">Reference proteome</keyword>
<name>A0ABN6F5F6_9BACT</name>
<reference evidence="1 2" key="1">
    <citation type="submission" date="2021-02" db="EMBL/GenBank/DDBJ databases">
        <title>Complete genome of Desulfoluna sp. strain ASN36.</title>
        <authorList>
            <person name="Takahashi A."/>
            <person name="Kojima H."/>
            <person name="Fukui M."/>
        </authorList>
    </citation>
    <scope>NUCLEOTIDE SEQUENCE [LARGE SCALE GENOMIC DNA]</scope>
    <source>
        <strain evidence="1 2">ASN36</strain>
    </source>
</reference>
<dbReference type="PROSITE" id="PS51257">
    <property type="entry name" value="PROKAR_LIPOPROTEIN"/>
    <property type="match status" value="1"/>
</dbReference>
<sequence length="112" mass="12702">MRGFVLFLAAVSMGCASHWVKQEESGATFYLKARDASDVVFYCSLDGYVPQRAEESRRGVWRVVLPENKACRYFYRIDGMVVAPPSYQREFDDFGGETCVYSPHGVGKEVTR</sequence>
<dbReference type="SUPFAM" id="SSF81296">
    <property type="entry name" value="E set domains"/>
    <property type="match status" value="1"/>
</dbReference>
<evidence type="ECO:0000313" key="1">
    <source>
        <dbReference type="EMBL" id="BCS97394.1"/>
    </source>
</evidence>
<evidence type="ECO:0008006" key="3">
    <source>
        <dbReference type="Google" id="ProtNLM"/>
    </source>
</evidence>
<gene>
    <name evidence="1" type="ORF">DSLASN_30260</name>
</gene>
<dbReference type="EMBL" id="AP024488">
    <property type="protein sequence ID" value="BCS97394.1"/>
    <property type="molecule type" value="Genomic_DNA"/>
</dbReference>
<organism evidence="1 2">
    <name type="scientific">Desulfoluna limicola</name>
    <dbReference type="NCBI Taxonomy" id="2810562"/>
    <lineage>
        <taxon>Bacteria</taxon>
        <taxon>Pseudomonadati</taxon>
        <taxon>Thermodesulfobacteriota</taxon>
        <taxon>Desulfobacteria</taxon>
        <taxon>Desulfobacterales</taxon>
        <taxon>Desulfolunaceae</taxon>
        <taxon>Desulfoluna</taxon>
    </lineage>
</organism>
<dbReference type="InterPro" id="IPR014756">
    <property type="entry name" value="Ig_E-set"/>
</dbReference>
<dbReference type="Proteomes" id="UP001320148">
    <property type="component" value="Chromosome"/>
</dbReference>
<evidence type="ECO:0000313" key="2">
    <source>
        <dbReference type="Proteomes" id="UP001320148"/>
    </source>
</evidence>
<dbReference type="Gene3D" id="2.60.40.10">
    <property type="entry name" value="Immunoglobulins"/>
    <property type="match status" value="1"/>
</dbReference>
<proteinExistence type="predicted"/>
<dbReference type="RefSeq" id="WP_236888821.1">
    <property type="nucleotide sequence ID" value="NZ_AP024488.1"/>
</dbReference>
<accession>A0ABN6F5F6</accession>